<dbReference type="Pfam" id="PF00919">
    <property type="entry name" value="UPF0004"/>
    <property type="match status" value="1"/>
</dbReference>
<keyword evidence="7 13" id="KW-0408">Iron</keyword>
<dbReference type="InterPro" id="IPR005839">
    <property type="entry name" value="Methylthiotransferase"/>
</dbReference>
<dbReference type="FunFam" id="3.80.30.20:FF:000001">
    <property type="entry name" value="tRNA-2-methylthio-N(6)-dimethylallyladenosine synthase 2"/>
    <property type="match status" value="1"/>
</dbReference>
<evidence type="ECO:0000259" key="16">
    <source>
        <dbReference type="PROSITE" id="PS51918"/>
    </source>
</evidence>
<keyword evidence="6 13" id="KW-0479">Metal-binding</keyword>
<feature type="domain" description="MTTase N-terminal" evidence="15">
    <location>
        <begin position="35"/>
        <end position="151"/>
    </location>
</feature>
<dbReference type="PROSITE" id="PS50926">
    <property type="entry name" value="TRAM"/>
    <property type="match status" value="1"/>
</dbReference>
<dbReference type="InterPro" id="IPR013848">
    <property type="entry name" value="Methylthiotransferase_N"/>
</dbReference>
<evidence type="ECO:0000256" key="5">
    <source>
        <dbReference type="ARBA" id="ARBA00022691"/>
    </source>
</evidence>
<dbReference type="InterPro" id="IPR020612">
    <property type="entry name" value="Methylthiotransferase_CS"/>
</dbReference>
<comment type="subcellular location">
    <subcellularLocation>
        <location evidence="13">Cytoplasm</location>
    </subcellularLocation>
</comment>
<dbReference type="RefSeq" id="WP_146898226.1">
    <property type="nucleotide sequence ID" value="NZ_BJYS01000019.1"/>
</dbReference>
<dbReference type="GO" id="GO:0046872">
    <property type="term" value="F:metal ion binding"/>
    <property type="evidence" value="ECO:0007669"/>
    <property type="project" value="UniProtKB-KW"/>
</dbReference>
<comment type="subunit">
    <text evidence="13">Monomer.</text>
</comment>
<dbReference type="InterPro" id="IPR058240">
    <property type="entry name" value="rSAM_sf"/>
</dbReference>
<dbReference type="GO" id="GO:0035597">
    <property type="term" value="F:tRNA-2-methylthio-N(6)-dimethylallyladenosine(37) synthase activity"/>
    <property type="evidence" value="ECO:0007669"/>
    <property type="project" value="UniProtKB-EC"/>
</dbReference>
<comment type="similarity">
    <text evidence="13">Belongs to the methylthiotransferase family. MiaB subfamily.</text>
</comment>
<feature type="binding site" evidence="13">
    <location>
        <position position="193"/>
    </location>
    <ligand>
        <name>[4Fe-4S] cluster</name>
        <dbReference type="ChEBI" id="CHEBI:49883"/>
        <label>2</label>
        <note>4Fe-4S-S-AdoMet</note>
    </ligand>
</feature>
<dbReference type="InterPro" id="IPR002792">
    <property type="entry name" value="TRAM_dom"/>
</dbReference>
<evidence type="ECO:0000259" key="15">
    <source>
        <dbReference type="PROSITE" id="PS51449"/>
    </source>
</evidence>
<dbReference type="FunFam" id="3.40.50.12160:FF:000003">
    <property type="entry name" value="CDK5 regulatory subunit-associated protein 1"/>
    <property type="match status" value="1"/>
</dbReference>
<evidence type="ECO:0000256" key="13">
    <source>
        <dbReference type="HAMAP-Rule" id="MF_01864"/>
    </source>
</evidence>
<evidence type="ECO:0000256" key="10">
    <source>
        <dbReference type="ARBA" id="ARBA00068570"/>
    </source>
</evidence>
<dbReference type="GO" id="GO:0051539">
    <property type="term" value="F:4 iron, 4 sulfur cluster binding"/>
    <property type="evidence" value="ECO:0007669"/>
    <property type="project" value="UniProtKB-UniRule"/>
</dbReference>
<comment type="function">
    <text evidence="1 13">Catalyzes the methylthiolation of N6-(dimethylallyl)adenosine (i(6)A), leading to the formation of 2-methylthio-N6-(dimethylallyl)adenosine (ms(2)i(6)A) at position 37 in tRNAs that read codons beginning with uridine.</text>
</comment>
<feature type="binding site" evidence="13">
    <location>
        <position position="44"/>
    </location>
    <ligand>
        <name>[4Fe-4S] cluster</name>
        <dbReference type="ChEBI" id="CHEBI:49883"/>
        <label>1</label>
    </ligand>
</feature>
<dbReference type="InterPro" id="IPR007197">
    <property type="entry name" value="rSAM"/>
</dbReference>
<dbReference type="GO" id="GO:0005829">
    <property type="term" value="C:cytosol"/>
    <property type="evidence" value="ECO:0007669"/>
    <property type="project" value="TreeGrafter"/>
</dbReference>
<dbReference type="EC" id="2.8.4.3" evidence="9 13"/>
<dbReference type="InterPro" id="IPR006638">
    <property type="entry name" value="Elp3/MiaA/NifB-like_rSAM"/>
</dbReference>
<dbReference type="Pfam" id="PF04055">
    <property type="entry name" value="Radical_SAM"/>
    <property type="match status" value="1"/>
</dbReference>
<dbReference type="InterPro" id="IPR006463">
    <property type="entry name" value="MiaB_methiolase"/>
</dbReference>
<dbReference type="InterPro" id="IPR038135">
    <property type="entry name" value="Methylthiotransferase_N_sf"/>
</dbReference>
<dbReference type="NCBIfam" id="TIGR00089">
    <property type="entry name" value="MiaB/RimO family radical SAM methylthiotransferase"/>
    <property type="match status" value="1"/>
</dbReference>
<dbReference type="PANTHER" id="PTHR43020">
    <property type="entry name" value="CDK5 REGULATORY SUBUNIT-ASSOCIATED PROTEIN 1"/>
    <property type="match status" value="1"/>
</dbReference>
<keyword evidence="8 13" id="KW-0411">Iron-sulfur</keyword>
<dbReference type="SFLD" id="SFLDF00273">
    <property type="entry name" value="(dimethylallyl)adenosine_tRNA"/>
    <property type="match status" value="1"/>
</dbReference>
<comment type="cofactor">
    <cofactor evidence="13">
        <name>[4Fe-4S] cluster</name>
        <dbReference type="ChEBI" id="CHEBI:49883"/>
    </cofactor>
    <text evidence="13">Binds 2 [4Fe-4S] clusters. One cluster is coordinated with 3 cysteines and an exchangeable S-adenosyl-L-methionine.</text>
</comment>
<dbReference type="SFLD" id="SFLDF00413">
    <property type="entry name" value="CDK5RAP1"/>
    <property type="match status" value="1"/>
</dbReference>
<feature type="binding site" evidence="13">
    <location>
        <position position="189"/>
    </location>
    <ligand>
        <name>[4Fe-4S] cluster</name>
        <dbReference type="ChEBI" id="CHEBI:49883"/>
        <label>2</label>
        <note>4Fe-4S-S-AdoMet</note>
    </ligand>
</feature>
<organism evidence="17 18">
    <name type="scientific">Adhaeribacter aerolatus</name>
    <dbReference type="NCBI Taxonomy" id="670289"/>
    <lineage>
        <taxon>Bacteria</taxon>
        <taxon>Pseudomonadati</taxon>
        <taxon>Bacteroidota</taxon>
        <taxon>Cytophagia</taxon>
        <taxon>Cytophagales</taxon>
        <taxon>Hymenobacteraceae</taxon>
        <taxon>Adhaeribacter</taxon>
    </lineage>
</organism>
<protein>
    <recommendedName>
        <fullName evidence="10 13">tRNA-2-methylthio-N(6)-dimethylallyladenosine synthase</fullName>
        <ecNumber evidence="9 13">2.8.4.3</ecNumber>
    </recommendedName>
    <alternativeName>
        <fullName evidence="12 13">(Dimethylallyl)adenosine tRNA methylthiotransferase MiaB</fullName>
    </alternativeName>
    <alternativeName>
        <fullName evidence="11 13">tRNA-i(6)A37 methylthiotransferase</fullName>
    </alternativeName>
</protein>
<dbReference type="HAMAP" id="MF_01864">
    <property type="entry name" value="tRNA_metthiotr_MiaB"/>
    <property type="match status" value="1"/>
</dbReference>
<dbReference type="Gene3D" id="3.80.30.20">
    <property type="entry name" value="tm_1862 like domain"/>
    <property type="match status" value="1"/>
</dbReference>
<dbReference type="Proteomes" id="UP000321532">
    <property type="component" value="Unassembled WGS sequence"/>
</dbReference>
<dbReference type="CDD" id="cd01335">
    <property type="entry name" value="Radical_SAM"/>
    <property type="match status" value="1"/>
</dbReference>
<evidence type="ECO:0000256" key="3">
    <source>
        <dbReference type="ARBA" id="ARBA00022490"/>
    </source>
</evidence>
<dbReference type="EMBL" id="BJYS01000019">
    <property type="protein sequence ID" value="GEO04964.1"/>
    <property type="molecule type" value="Genomic_DNA"/>
</dbReference>
<dbReference type="SFLD" id="SFLDS00029">
    <property type="entry name" value="Radical_SAM"/>
    <property type="match status" value="1"/>
</dbReference>
<dbReference type="Gene3D" id="3.40.50.12160">
    <property type="entry name" value="Methylthiotransferase, N-terminal domain"/>
    <property type="match status" value="1"/>
</dbReference>
<evidence type="ECO:0000256" key="6">
    <source>
        <dbReference type="ARBA" id="ARBA00022723"/>
    </source>
</evidence>
<keyword evidence="5 13" id="KW-0949">S-adenosyl-L-methionine</keyword>
<dbReference type="NCBIfam" id="TIGR01574">
    <property type="entry name" value="miaB-methiolase"/>
    <property type="match status" value="1"/>
</dbReference>
<evidence type="ECO:0000259" key="14">
    <source>
        <dbReference type="PROSITE" id="PS50926"/>
    </source>
</evidence>
<evidence type="ECO:0000256" key="11">
    <source>
        <dbReference type="ARBA" id="ARBA00080698"/>
    </source>
</evidence>
<feature type="binding site" evidence="13">
    <location>
        <position position="114"/>
    </location>
    <ligand>
        <name>[4Fe-4S] cluster</name>
        <dbReference type="ChEBI" id="CHEBI:49883"/>
        <label>1</label>
    </ligand>
</feature>
<dbReference type="InterPro" id="IPR023404">
    <property type="entry name" value="rSAM_horseshoe"/>
</dbReference>
<sequence length="476" mass="53838">MNSLLTDIDFIPEAPAQPEACETKVTPDQNTGRLRKLYIESYGCQMNYSDSEIVSSILAKEGFDTTSDLNIADVVFLNTCSIREKAEQTVRARLRQINALKKSRPGLVVGVLGCMAERLKSKLLEEEKLVDMVVGPDAYRELPNLINEVDGGQRAVNVLLSREETYADINPIRLNTNGVSAFISIMRGCDNMCSFCVVPFTRGRERSRDAHSIVAEAQSLVAEGYKEVTLLGQNVDSYKWASADGTEQVNFAGLLERVALVSPDLRVRFSTSHPKDITDEVLYTIKKYPNICKYIHLPVQSGNSRVLELMNRTYDREWYINRVKAIRRILGQECGISSDMIAGFCTETEEEHQDTLSLMDFVQYDYSYMFFYSERPGTLAARKFVDDIPLEVKKRRLQEIIDKQRELSLLRNQQDVGKIHRVLVEGFSKKSEADLQGRNDQNKVVVFPKGNYQKGDYVEVLVDSCSVGTLFGQPIK</sequence>
<comment type="catalytic activity">
    <reaction evidence="13">
        <text>N(6)-dimethylallyladenosine(37) in tRNA + (sulfur carrier)-SH + AH2 + 2 S-adenosyl-L-methionine = 2-methylsulfanyl-N(6)-dimethylallyladenosine(37) in tRNA + (sulfur carrier)-H + 5'-deoxyadenosine + L-methionine + A + S-adenosyl-L-homocysteine + 2 H(+)</text>
        <dbReference type="Rhea" id="RHEA:37067"/>
        <dbReference type="Rhea" id="RHEA-COMP:10375"/>
        <dbReference type="Rhea" id="RHEA-COMP:10376"/>
        <dbReference type="Rhea" id="RHEA-COMP:14737"/>
        <dbReference type="Rhea" id="RHEA-COMP:14739"/>
        <dbReference type="ChEBI" id="CHEBI:13193"/>
        <dbReference type="ChEBI" id="CHEBI:15378"/>
        <dbReference type="ChEBI" id="CHEBI:17319"/>
        <dbReference type="ChEBI" id="CHEBI:17499"/>
        <dbReference type="ChEBI" id="CHEBI:29917"/>
        <dbReference type="ChEBI" id="CHEBI:57844"/>
        <dbReference type="ChEBI" id="CHEBI:57856"/>
        <dbReference type="ChEBI" id="CHEBI:59789"/>
        <dbReference type="ChEBI" id="CHEBI:64428"/>
        <dbReference type="ChEBI" id="CHEBI:74415"/>
        <dbReference type="ChEBI" id="CHEBI:74417"/>
        <dbReference type="EC" id="2.8.4.3"/>
    </reaction>
</comment>
<name>A0A512AZ43_9BACT</name>
<evidence type="ECO:0000256" key="7">
    <source>
        <dbReference type="ARBA" id="ARBA00023004"/>
    </source>
</evidence>
<reference evidence="17 18" key="1">
    <citation type="submission" date="2019-07" db="EMBL/GenBank/DDBJ databases">
        <title>Whole genome shotgun sequence of Adhaeribacter aerolatus NBRC 106133.</title>
        <authorList>
            <person name="Hosoyama A."/>
            <person name="Uohara A."/>
            <person name="Ohji S."/>
            <person name="Ichikawa N."/>
        </authorList>
    </citation>
    <scope>NUCLEOTIDE SEQUENCE [LARGE SCALE GENOMIC DNA]</scope>
    <source>
        <strain evidence="17 18">NBRC 106133</strain>
    </source>
</reference>
<dbReference type="SUPFAM" id="SSF102114">
    <property type="entry name" value="Radical SAM enzymes"/>
    <property type="match status" value="1"/>
</dbReference>
<feature type="domain" description="Radical SAM core" evidence="16">
    <location>
        <begin position="175"/>
        <end position="410"/>
    </location>
</feature>
<dbReference type="SFLD" id="SFLDG01082">
    <property type="entry name" value="B12-binding_domain_containing"/>
    <property type="match status" value="1"/>
</dbReference>
<gene>
    <name evidence="13 17" type="primary">miaB</name>
    <name evidence="17" type="ORF">AAE02nite_26280</name>
</gene>
<keyword evidence="18" id="KW-1185">Reference proteome</keyword>
<evidence type="ECO:0000256" key="12">
    <source>
        <dbReference type="ARBA" id="ARBA00081141"/>
    </source>
</evidence>
<dbReference type="PANTHER" id="PTHR43020:SF2">
    <property type="entry name" value="MITOCHONDRIAL TRNA METHYLTHIOTRANSFERASE CDK5RAP1"/>
    <property type="match status" value="1"/>
</dbReference>
<evidence type="ECO:0000313" key="17">
    <source>
        <dbReference type="EMBL" id="GEO04964.1"/>
    </source>
</evidence>
<keyword evidence="2 13" id="KW-0004">4Fe-4S</keyword>
<keyword evidence="3 13" id="KW-0963">Cytoplasm</keyword>
<dbReference type="AlphaFoldDB" id="A0A512AZ43"/>
<evidence type="ECO:0000256" key="1">
    <source>
        <dbReference type="ARBA" id="ARBA00003234"/>
    </source>
</evidence>
<feature type="domain" description="TRAM" evidence="14">
    <location>
        <begin position="413"/>
        <end position="476"/>
    </location>
</feature>
<evidence type="ECO:0000313" key="18">
    <source>
        <dbReference type="Proteomes" id="UP000321532"/>
    </source>
</evidence>
<keyword evidence="4 13" id="KW-0808">Transferase</keyword>
<dbReference type="SMART" id="SM00729">
    <property type="entry name" value="Elp3"/>
    <property type="match status" value="1"/>
</dbReference>
<keyword evidence="13" id="KW-0819">tRNA processing</keyword>
<dbReference type="OrthoDB" id="9805215at2"/>
<evidence type="ECO:0000256" key="8">
    <source>
        <dbReference type="ARBA" id="ARBA00023014"/>
    </source>
</evidence>
<dbReference type="PROSITE" id="PS01278">
    <property type="entry name" value="MTTASE_RADICAL"/>
    <property type="match status" value="1"/>
</dbReference>
<dbReference type="PROSITE" id="PS51449">
    <property type="entry name" value="MTTASE_N"/>
    <property type="match status" value="1"/>
</dbReference>
<evidence type="ECO:0000256" key="9">
    <source>
        <dbReference type="ARBA" id="ARBA00033765"/>
    </source>
</evidence>
<evidence type="ECO:0000256" key="4">
    <source>
        <dbReference type="ARBA" id="ARBA00022679"/>
    </source>
</evidence>
<comment type="caution">
    <text evidence="17">The sequence shown here is derived from an EMBL/GenBank/DDBJ whole genome shotgun (WGS) entry which is preliminary data.</text>
</comment>
<evidence type="ECO:0000256" key="2">
    <source>
        <dbReference type="ARBA" id="ARBA00022485"/>
    </source>
</evidence>
<proteinExistence type="inferred from homology"/>
<dbReference type="PROSITE" id="PS51918">
    <property type="entry name" value="RADICAL_SAM"/>
    <property type="match status" value="1"/>
</dbReference>
<accession>A0A512AZ43</accession>
<dbReference type="SFLD" id="SFLDG01061">
    <property type="entry name" value="methylthiotransferase"/>
    <property type="match status" value="1"/>
</dbReference>
<feature type="binding site" evidence="13">
    <location>
        <position position="80"/>
    </location>
    <ligand>
        <name>[4Fe-4S] cluster</name>
        <dbReference type="ChEBI" id="CHEBI:49883"/>
        <label>1</label>
    </ligand>
</feature>
<dbReference type="Pfam" id="PF01938">
    <property type="entry name" value="TRAM"/>
    <property type="match status" value="1"/>
</dbReference>
<feature type="binding site" evidence="13">
    <location>
        <position position="196"/>
    </location>
    <ligand>
        <name>[4Fe-4S] cluster</name>
        <dbReference type="ChEBI" id="CHEBI:49883"/>
        <label>2</label>
        <note>4Fe-4S-S-AdoMet</note>
    </ligand>
</feature>